<organism evidence="2">
    <name type="scientific">uncultured Lysobacter sp</name>
    <dbReference type="NCBI Taxonomy" id="271060"/>
    <lineage>
        <taxon>Bacteria</taxon>
        <taxon>Pseudomonadati</taxon>
        <taxon>Pseudomonadota</taxon>
        <taxon>Gammaproteobacteria</taxon>
        <taxon>Lysobacterales</taxon>
        <taxon>Lysobacteraceae</taxon>
        <taxon>Lysobacter</taxon>
        <taxon>environmental samples</taxon>
    </lineage>
</organism>
<dbReference type="AlphaFoldDB" id="A0A6J4LVR5"/>
<gene>
    <name evidence="2" type="ORF">AVDCRST_MAG71-2361</name>
</gene>
<accession>A0A6J4LVR5</accession>
<reference evidence="2" key="1">
    <citation type="submission" date="2020-02" db="EMBL/GenBank/DDBJ databases">
        <authorList>
            <person name="Meier V. D."/>
        </authorList>
    </citation>
    <scope>NUCLEOTIDE SEQUENCE</scope>
    <source>
        <strain evidence="2">AVDCRST_MAG71</strain>
    </source>
</reference>
<feature type="non-terminal residue" evidence="2">
    <location>
        <position position="342"/>
    </location>
</feature>
<protein>
    <submittedName>
        <fullName evidence="2">Predicted maltose transporter MalT</fullName>
    </submittedName>
</protein>
<proteinExistence type="predicted"/>
<evidence type="ECO:0000313" key="2">
    <source>
        <dbReference type="EMBL" id="CAA9343202.1"/>
    </source>
</evidence>
<feature type="non-terminal residue" evidence="2">
    <location>
        <position position="1"/>
    </location>
</feature>
<name>A0A6J4LVR5_9GAMM</name>
<dbReference type="EMBL" id="CADCUA010000543">
    <property type="protein sequence ID" value="CAA9343202.1"/>
    <property type="molecule type" value="Genomic_DNA"/>
</dbReference>
<evidence type="ECO:0000256" key="1">
    <source>
        <dbReference type="SAM" id="MobiDB-lite"/>
    </source>
</evidence>
<feature type="region of interest" description="Disordered" evidence="1">
    <location>
        <begin position="26"/>
        <end position="63"/>
    </location>
</feature>
<sequence>ESKAAVVVLADLEHVFRVSRHPVRVRAAERERQPHLPDTRRGDGRDPGAVDRRAADRPDRAADRRLHVRPHLDAAGTAAAVLPDRCGTRDAGADRDAEFADAVDRGRSSVGAGRIDQHFDGAVPRVRRRPASREAAPDRLCDAELLHRHRLGDRKPAAVAAGEVRRRQHRGARRSAGHGALCVLFRRRGAAAGDPVDGAAHARIPARAASRVRRGAAAAAARTQRDRCAAHGDHLAARGHCRGGGGRDLRLGEGAVHLRRPAARLRRGAVAALDAARLERVHPHHGRPVRHADDDAATRGRAVLLVVRAVFDVDLHHGRGHRRAFRQRRSDLGRLQRRRELG</sequence>